<evidence type="ECO:0000313" key="1">
    <source>
        <dbReference type="EnsemblPlants" id="AUR62029356-RA:cds"/>
    </source>
</evidence>
<proteinExistence type="predicted"/>
<reference evidence="1" key="2">
    <citation type="submission" date="2021-03" db="UniProtKB">
        <authorList>
            <consortium name="EnsemblPlants"/>
        </authorList>
    </citation>
    <scope>IDENTIFICATION</scope>
</reference>
<evidence type="ECO:0000313" key="2">
    <source>
        <dbReference type="Proteomes" id="UP000596660"/>
    </source>
</evidence>
<accession>A0A803MHA4</accession>
<reference evidence="1" key="1">
    <citation type="journal article" date="2017" name="Nature">
        <title>The genome of Chenopodium quinoa.</title>
        <authorList>
            <person name="Jarvis D.E."/>
            <person name="Ho Y.S."/>
            <person name="Lightfoot D.J."/>
            <person name="Schmoeckel S.M."/>
            <person name="Li B."/>
            <person name="Borm T.J.A."/>
            <person name="Ohyanagi H."/>
            <person name="Mineta K."/>
            <person name="Michell C.T."/>
            <person name="Saber N."/>
            <person name="Kharbatia N.M."/>
            <person name="Rupper R.R."/>
            <person name="Sharp A.R."/>
            <person name="Dally N."/>
            <person name="Boughton B.A."/>
            <person name="Woo Y.H."/>
            <person name="Gao G."/>
            <person name="Schijlen E.G.W.M."/>
            <person name="Guo X."/>
            <person name="Momin A.A."/>
            <person name="Negrao S."/>
            <person name="Al-Babili S."/>
            <person name="Gehring C."/>
            <person name="Roessner U."/>
            <person name="Jung C."/>
            <person name="Murphy K."/>
            <person name="Arold S.T."/>
            <person name="Gojobori T."/>
            <person name="van der Linden C.G."/>
            <person name="van Loo E.N."/>
            <person name="Jellen E.N."/>
            <person name="Maughan P.J."/>
            <person name="Tester M."/>
        </authorList>
    </citation>
    <scope>NUCLEOTIDE SEQUENCE [LARGE SCALE GENOMIC DNA]</scope>
    <source>
        <strain evidence="1">cv. PI 614886</strain>
    </source>
</reference>
<dbReference type="Proteomes" id="UP000596660">
    <property type="component" value="Unplaced"/>
</dbReference>
<dbReference type="Gramene" id="AUR62029356-RA">
    <property type="protein sequence ID" value="AUR62029356-RA:cds"/>
    <property type="gene ID" value="AUR62029356"/>
</dbReference>
<keyword evidence="2" id="KW-1185">Reference proteome</keyword>
<protein>
    <submittedName>
        <fullName evidence="1">Uncharacterized protein</fullName>
    </submittedName>
</protein>
<organism evidence="1 2">
    <name type="scientific">Chenopodium quinoa</name>
    <name type="common">Quinoa</name>
    <dbReference type="NCBI Taxonomy" id="63459"/>
    <lineage>
        <taxon>Eukaryota</taxon>
        <taxon>Viridiplantae</taxon>
        <taxon>Streptophyta</taxon>
        <taxon>Embryophyta</taxon>
        <taxon>Tracheophyta</taxon>
        <taxon>Spermatophyta</taxon>
        <taxon>Magnoliopsida</taxon>
        <taxon>eudicotyledons</taxon>
        <taxon>Gunneridae</taxon>
        <taxon>Pentapetalae</taxon>
        <taxon>Caryophyllales</taxon>
        <taxon>Chenopodiaceae</taxon>
        <taxon>Chenopodioideae</taxon>
        <taxon>Atripliceae</taxon>
        <taxon>Chenopodium</taxon>
    </lineage>
</organism>
<dbReference type="AlphaFoldDB" id="A0A803MHA4"/>
<sequence length="80" mass="9513">MMKTPPFLPQPRPSIRHMPYRIQHQEHYEIALDQEALLNYCFRFKHVHAFNVLDHIDATVSRASEVDDASWKRLDVVVKQ</sequence>
<dbReference type="EnsemblPlants" id="AUR62029356-RA">
    <property type="protein sequence ID" value="AUR62029356-RA:cds"/>
    <property type="gene ID" value="AUR62029356"/>
</dbReference>
<name>A0A803MHA4_CHEQI</name>